<dbReference type="EMBL" id="MLQQ01000043">
    <property type="protein sequence ID" value="OIJ09686.1"/>
    <property type="molecule type" value="Genomic_DNA"/>
</dbReference>
<comment type="caution">
    <text evidence="1">The sequence shown here is derived from an EMBL/GenBank/DDBJ whole genome shotgun (WGS) entry which is preliminary data.</text>
</comment>
<evidence type="ECO:0000313" key="1">
    <source>
        <dbReference type="EMBL" id="OIJ09686.1"/>
    </source>
</evidence>
<sequence>MVQITKKRYYLLILLLLISVFYGFKKHGEVSNQQDYLNPHLMEMMHSFQNEMHLASSILHTAMTENQIPYAQWKQLNRALKVIEDVSYEMEKMGRAIYPRRAQGLENATKNTSYLIANYLEYIEENFLADNLDRLDSITFPTKVQSMLELIYETTVAWNEVSSRYTVSNDIIKRTYWVEMMKDIQDPSIVFQHQYLNW</sequence>
<evidence type="ECO:0000313" key="2">
    <source>
        <dbReference type="Proteomes" id="UP000180098"/>
    </source>
</evidence>
<accession>A0A1S2LBG1</accession>
<reference evidence="1 2" key="1">
    <citation type="submission" date="2016-10" db="EMBL/GenBank/DDBJ databases">
        <title>Draft genome sequences of four alkaliphilic bacteria belonging to the Anaerobacillus genus.</title>
        <authorList>
            <person name="Bassil N.M."/>
            <person name="Lloyd J.R."/>
        </authorList>
    </citation>
    <scope>NUCLEOTIDE SEQUENCE [LARGE SCALE GENOMIC DNA]</scope>
    <source>
        <strain evidence="1 2">DSM 15340</strain>
    </source>
</reference>
<dbReference type="Proteomes" id="UP000180098">
    <property type="component" value="Unassembled WGS sequence"/>
</dbReference>
<protein>
    <submittedName>
        <fullName evidence="1">Uncharacterized protein</fullName>
    </submittedName>
</protein>
<proteinExistence type="predicted"/>
<gene>
    <name evidence="1" type="ORF">BKP35_16145</name>
</gene>
<organism evidence="1 2">
    <name type="scientific">Anaerobacillus arseniciselenatis</name>
    <dbReference type="NCBI Taxonomy" id="85682"/>
    <lineage>
        <taxon>Bacteria</taxon>
        <taxon>Bacillati</taxon>
        <taxon>Bacillota</taxon>
        <taxon>Bacilli</taxon>
        <taxon>Bacillales</taxon>
        <taxon>Bacillaceae</taxon>
        <taxon>Anaerobacillus</taxon>
    </lineage>
</organism>
<keyword evidence="2" id="KW-1185">Reference proteome</keyword>
<dbReference type="RefSeq" id="WP_071314412.1">
    <property type="nucleotide sequence ID" value="NZ_MLQQ01000043.1"/>
</dbReference>
<name>A0A1S2LBG1_9BACI</name>
<dbReference type="AlphaFoldDB" id="A0A1S2LBG1"/>
<dbReference type="OrthoDB" id="2908237at2"/>